<dbReference type="WBParaSite" id="ACRNAN_scaffold1588.g27495.t1">
    <property type="protein sequence ID" value="ACRNAN_scaffold1588.g27495.t1"/>
    <property type="gene ID" value="ACRNAN_scaffold1588.g27495"/>
</dbReference>
<name>A0A914CXD4_9BILA</name>
<dbReference type="Gene3D" id="1.10.630.10">
    <property type="entry name" value="Cytochrome P450"/>
    <property type="match status" value="1"/>
</dbReference>
<comment type="cofactor">
    <cofactor evidence="1">
        <name>heme</name>
        <dbReference type="ChEBI" id="CHEBI:30413"/>
    </cofactor>
</comment>
<evidence type="ECO:0000313" key="9">
    <source>
        <dbReference type="WBParaSite" id="ACRNAN_scaffold1588.g27495.t1"/>
    </source>
</evidence>
<comment type="similarity">
    <text evidence="2">Belongs to the cytochrome P450 family.</text>
</comment>
<dbReference type="GO" id="GO:0005506">
    <property type="term" value="F:iron ion binding"/>
    <property type="evidence" value="ECO:0007669"/>
    <property type="project" value="InterPro"/>
</dbReference>
<dbReference type="InterPro" id="IPR036396">
    <property type="entry name" value="Cyt_P450_sf"/>
</dbReference>
<proteinExistence type="inferred from homology"/>
<protein>
    <submittedName>
        <fullName evidence="9">Cytochrome P450</fullName>
    </submittedName>
</protein>
<keyword evidence="5" id="KW-0560">Oxidoreductase</keyword>
<evidence type="ECO:0000256" key="5">
    <source>
        <dbReference type="ARBA" id="ARBA00023002"/>
    </source>
</evidence>
<dbReference type="GO" id="GO:0016705">
    <property type="term" value="F:oxidoreductase activity, acting on paired donors, with incorporation or reduction of molecular oxygen"/>
    <property type="evidence" value="ECO:0007669"/>
    <property type="project" value="InterPro"/>
</dbReference>
<dbReference type="Pfam" id="PF00067">
    <property type="entry name" value="p450"/>
    <property type="match status" value="1"/>
</dbReference>
<evidence type="ECO:0000256" key="2">
    <source>
        <dbReference type="ARBA" id="ARBA00010617"/>
    </source>
</evidence>
<reference evidence="9" key="1">
    <citation type="submission" date="2022-11" db="UniProtKB">
        <authorList>
            <consortium name="WormBaseParasite"/>
        </authorList>
    </citation>
    <scope>IDENTIFICATION</scope>
</reference>
<dbReference type="SUPFAM" id="SSF48264">
    <property type="entry name" value="Cytochrome P450"/>
    <property type="match status" value="1"/>
</dbReference>
<keyword evidence="4" id="KW-0479">Metal-binding</keyword>
<dbReference type="PANTHER" id="PTHR24292:SF102">
    <property type="entry name" value="CYTOCHROME P450 FAMILY-RELATED"/>
    <property type="match status" value="1"/>
</dbReference>
<keyword evidence="6" id="KW-0408">Iron</keyword>
<evidence type="ECO:0000256" key="4">
    <source>
        <dbReference type="ARBA" id="ARBA00022723"/>
    </source>
</evidence>
<dbReference type="GO" id="GO:0004497">
    <property type="term" value="F:monooxygenase activity"/>
    <property type="evidence" value="ECO:0007669"/>
    <property type="project" value="UniProtKB-KW"/>
</dbReference>
<evidence type="ECO:0000313" key="8">
    <source>
        <dbReference type="Proteomes" id="UP000887540"/>
    </source>
</evidence>
<dbReference type="Proteomes" id="UP000887540">
    <property type="component" value="Unplaced"/>
</dbReference>
<organism evidence="8 9">
    <name type="scientific">Acrobeloides nanus</name>
    <dbReference type="NCBI Taxonomy" id="290746"/>
    <lineage>
        <taxon>Eukaryota</taxon>
        <taxon>Metazoa</taxon>
        <taxon>Ecdysozoa</taxon>
        <taxon>Nematoda</taxon>
        <taxon>Chromadorea</taxon>
        <taxon>Rhabditida</taxon>
        <taxon>Tylenchina</taxon>
        <taxon>Cephalobomorpha</taxon>
        <taxon>Cephaloboidea</taxon>
        <taxon>Cephalobidae</taxon>
        <taxon>Acrobeloides</taxon>
    </lineage>
</organism>
<keyword evidence="3" id="KW-0349">Heme</keyword>
<dbReference type="InterPro" id="IPR050476">
    <property type="entry name" value="Insect_CytP450_Detox"/>
</dbReference>
<dbReference type="GO" id="GO:0020037">
    <property type="term" value="F:heme binding"/>
    <property type="evidence" value="ECO:0007669"/>
    <property type="project" value="InterPro"/>
</dbReference>
<accession>A0A914CXD4</accession>
<dbReference type="AlphaFoldDB" id="A0A914CXD4"/>
<evidence type="ECO:0000256" key="3">
    <source>
        <dbReference type="ARBA" id="ARBA00022617"/>
    </source>
</evidence>
<evidence type="ECO:0000256" key="7">
    <source>
        <dbReference type="ARBA" id="ARBA00023033"/>
    </source>
</evidence>
<keyword evidence="8" id="KW-1185">Reference proteome</keyword>
<sequence length="144" mass="16697">MMIQSMREFLLGILKKNPNIEDDNPDDVIQVILANMLNPKTEHNEDLNNNLSKDLSNFDQGVAPFEKISQFFVSILSGQDATAYAMQMIIYVLAKIPEIQNKVRTEINEVMGDREEVEFEDIPNLKYLYQVIQETLRMYPTNPR</sequence>
<evidence type="ECO:0000256" key="1">
    <source>
        <dbReference type="ARBA" id="ARBA00001971"/>
    </source>
</evidence>
<dbReference type="InterPro" id="IPR001128">
    <property type="entry name" value="Cyt_P450"/>
</dbReference>
<keyword evidence="7" id="KW-0503">Monooxygenase</keyword>
<evidence type="ECO:0000256" key="6">
    <source>
        <dbReference type="ARBA" id="ARBA00023004"/>
    </source>
</evidence>
<dbReference type="PANTHER" id="PTHR24292">
    <property type="entry name" value="CYTOCHROME P450"/>
    <property type="match status" value="1"/>
</dbReference>